<dbReference type="Gene3D" id="3.60.10.10">
    <property type="entry name" value="Endonuclease/exonuclease/phosphatase"/>
    <property type="match status" value="1"/>
</dbReference>
<dbReference type="Proteomes" id="UP000242791">
    <property type="component" value="Unassembled WGS sequence"/>
</dbReference>
<dbReference type="InterPro" id="IPR036691">
    <property type="entry name" value="Endo/exonu/phosph_ase_sf"/>
</dbReference>
<dbReference type="EMBL" id="LGTZ01000864">
    <property type="protein sequence ID" value="OJD23164.1"/>
    <property type="molecule type" value="Genomic_DNA"/>
</dbReference>
<feature type="non-terminal residue" evidence="1">
    <location>
        <position position="109"/>
    </location>
</feature>
<dbReference type="SUPFAM" id="SSF56219">
    <property type="entry name" value="DNase I-like"/>
    <property type="match status" value="1"/>
</dbReference>
<dbReference type="AlphaFoldDB" id="A0A1J9R579"/>
<accession>A0A1J9R579</accession>
<proteinExistence type="predicted"/>
<dbReference type="VEuPathDB" id="FungiDB:ACJ73_05489"/>
<reference evidence="1 2" key="1">
    <citation type="submission" date="2015-08" db="EMBL/GenBank/DDBJ databases">
        <title>Emmonsia species relationships and genome sequence.</title>
        <authorList>
            <person name="Cuomo C.A."/>
            <person name="Schwartz I.S."/>
            <person name="Kenyon C."/>
            <person name="De Hoog G.S."/>
            <person name="Govender N.P."/>
            <person name="Botha A."/>
            <person name="Moreno L."/>
            <person name="De Vries M."/>
            <person name="Munoz J.F."/>
            <person name="Stielow J.B."/>
        </authorList>
    </citation>
    <scope>NUCLEOTIDE SEQUENCE [LARGE SCALE GENOMIC DNA]</scope>
    <source>
        <strain evidence="1 2">EI222</strain>
    </source>
</reference>
<evidence type="ECO:0000313" key="2">
    <source>
        <dbReference type="Proteomes" id="UP000242791"/>
    </source>
</evidence>
<evidence type="ECO:0000313" key="1">
    <source>
        <dbReference type="EMBL" id="OJD23164.1"/>
    </source>
</evidence>
<organism evidence="1 2">
    <name type="scientific">Blastomyces percursus</name>
    <dbReference type="NCBI Taxonomy" id="1658174"/>
    <lineage>
        <taxon>Eukaryota</taxon>
        <taxon>Fungi</taxon>
        <taxon>Dikarya</taxon>
        <taxon>Ascomycota</taxon>
        <taxon>Pezizomycotina</taxon>
        <taxon>Eurotiomycetes</taxon>
        <taxon>Eurotiomycetidae</taxon>
        <taxon>Onygenales</taxon>
        <taxon>Ajellomycetaceae</taxon>
        <taxon>Blastomyces</taxon>
    </lineage>
</organism>
<dbReference type="OrthoDB" id="4436005at2759"/>
<sequence length="109" mass="12273">MGDRMLHPRALLALPQHLAQHPSQHPTQYLALQPAEQLAQHPPSYTLMRKNSSAPKFLQIMQVNVGKGGSAHETALNLAHEGKIDIIVIQEPWIHKELSRRISKKHPAF</sequence>
<comment type="caution">
    <text evidence="1">The sequence shown here is derived from an EMBL/GenBank/DDBJ whole genome shotgun (WGS) entry which is preliminary data.</text>
</comment>
<evidence type="ECO:0008006" key="3">
    <source>
        <dbReference type="Google" id="ProtNLM"/>
    </source>
</evidence>
<name>A0A1J9R579_9EURO</name>
<keyword evidence="2" id="KW-1185">Reference proteome</keyword>
<gene>
    <name evidence="1" type="ORF">ACJ73_05489</name>
</gene>
<protein>
    <recommendedName>
        <fullName evidence="3">Endonuclease/exonuclease/phosphatase domain-containing protein</fullName>
    </recommendedName>
</protein>